<dbReference type="PANTHER" id="PTHR24148">
    <property type="entry name" value="ANKYRIN REPEAT DOMAIN-CONTAINING PROTEIN 39 HOMOLOG-RELATED"/>
    <property type="match status" value="1"/>
</dbReference>
<evidence type="ECO:0000313" key="2">
    <source>
        <dbReference type="EMBL" id="CAG8977934.1"/>
    </source>
</evidence>
<dbReference type="InterPro" id="IPR052895">
    <property type="entry name" value="HetReg/Transcr_Mod"/>
</dbReference>
<comment type="caution">
    <text evidence="2">The sequence shown here is derived from an EMBL/GenBank/DDBJ whole genome shotgun (WGS) entry which is preliminary data.</text>
</comment>
<accession>A0A9N9LT38</accession>
<dbReference type="AlphaFoldDB" id="A0A9N9LT38"/>
<dbReference type="Pfam" id="PF06985">
    <property type="entry name" value="HET"/>
    <property type="match status" value="1"/>
</dbReference>
<evidence type="ECO:0000259" key="1">
    <source>
        <dbReference type="Pfam" id="PF06985"/>
    </source>
</evidence>
<dbReference type="EMBL" id="CAJVRM010000239">
    <property type="protein sequence ID" value="CAG8977934.1"/>
    <property type="molecule type" value="Genomic_DNA"/>
</dbReference>
<proteinExistence type="predicted"/>
<keyword evidence="3" id="KW-1185">Reference proteome</keyword>
<evidence type="ECO:0000313" key="3">
    <source>
        <dbReference type="Proteomes" id="UP000701801"/>
    </source>
</evidence>
<sequence>MKQFLKYIKSNAQSNTQESTSLYDELNVKTLNIRILKLLPSTEEISCTLSRVSCIPKFPTYTALSYCWGATSEKESIRINGHLISITKNLFEALKVLWQRNISVLWIDAICINQNDAVEKSQQVQRMAEVYRNASQTVAWLGRDNPYPDEVFDVMTLLASRQLSTSFKEEMMELPSRSSKATRVEALISFVDIPYWKRTWIIQELALSRNVIFIWDEQLWNETTINAAIRSIRKMLRLRPELPNWATMRGVFLTIGGFRQKQSLPLSMLLSDTTLSKATEQHDKIFAILGLAEEGFKLTPEVDYSKPLNDILRSAIILSFTTTKKATTGMPMDLICLGDPTKPKRLSLPSWVIDWKTIWDSSSKSAYQFSSPYYRGLLNRYCACRVKPASINFSEDGRTLIASGYVFDTIHSLSKSSKHFKNDEKALPPGFSDTTDYAKFGIYATHTSLRNAIWRSLVYDREVEDSICLRSSEAPAVFEYYFQVCFSEKTLSFSRNLSHCRDLLERIGPMFVFDKTIEGWAKSGRKESFTLEDSNSASMQDFTDSLVFRDCERRFMVTKKGYVGIAHAQS</sequence>
<name>A0A9N9LT38_9HELO</name>
<dbReference type="PANTHER" id="PTHR24148:SF73">
    <property type="entry name" value="HET DOMAIN PROTEIN (AFU_ORTHOLOGUE AFUA_8G01020)"/>
    <property type="match status" value="1"/>
</dbReference>
<dbReference type="InterPro" id="IPR010730">
    <property type="entry name" value="HET"/>
</dbReference>
<feature type="domain" description="Heterokaryon incompatibility" evidence="1">
    <location>
        <begin position="61"/>
        <end position="204"/>
    </location>
</feature>
<protein>
    <recommendedName>
        <fullName evidence="1">Heterokaryon incompatibility domain-containing protein</fullName>
    </recommendedName>
</protein>
<organism evidence="2 3">
    <name type="scientific">Hymenoscyphus albidus</name>
    <dbReference type="NCBI Taxonomy" id="595503"/>
    <lineage>
        <taxon>Eukaryota</taxon>
        <taxon>Fungi</taxon>
        <taxon>Dikarya</taxon>
        <taxon>Ascomycota</taxon>
        <taxon>Pezizomycotina</taxon>
        <taxon>Leotiomycetes</taxon>
        <taxon>Helotiales</taxon>
        <taxon>Helotiaceae</taxon>
        <taxon>Hymenoscyphus</taxon>
    </lineage>
</organism>
<dbReference type="OrthoDB" id="265717at2759"/>
<gene>
    <name evidence="2" type="ORF">HYALB_00001814</name>
</gene>
<dbReference type="Proteomes" id="UP000701801">
    <property type="component" value="Unassembled WGS sequence"/>
</dbReference>
<reference evidence="2" key="1">
    <citation type="submission" date="2021-07" db="EMBL/GenBank/DDBJ databases">
        <authorList>
            <person name="Durling M."/>
        </authorList>
    </citation>
    <scope>NUCLEOTIDE SEQUENCE</scope>
</reference>